<feature type="binding site" evidence="11">
    <location>
        <position position="258"/>
    </location>
    <ligand>
        <name>L-glutamine</name>
        <dbReference type="ChEBI" id="CHEBI:58359"/>
    </ligand>
</feature>
<dbReference type="GO" id="GO:0005524">
    <property type="term" value="F:ATP binding"/>
    <property type="evidence" value="ECO:0007669"/>
    <property type="project" value="UniProtKB-UniRule"/>
</dbReference>
<dbReference type="InterPro" id="IPR017926">
    <property type="entry name" value="GATASE"/>
</dbReference>
<comment type="catalytic activity">
    <reaction evidence="10 11">
        <text>L-glutamine + H2O = L-glutamate + NH4(+)</text>
        <dbReference type="Rhea" id="RHEA:15889"/>
        <dbReference type="ChEBI" id="CHEBI:15377"/>
        <dbReference type="ChEBI" id="CHEBI:28938"/>
        <dbReference type="ChEBI" id="CHEBI:29985"/>
        <dbReference type="ChEBI" id="CHEBI:58359"/>
    </reaction>
</comment>
<evidence type="ECO:0000256" key="3">
    <source>
        <dbReference type="ARBA" id="ARBA00007800"/>
    </source>
</evidence>
<dbReference type="PRINTS" id="PR00096">
    <property type="entry name" value="GATASE"/>
</dbReference>
<dbReference type="NCBIfam" id="NF009475">
    <property type="entry name" value="PRK12838.1"/>
    <property type="match status" value="1"/>
</dbReference>
<dbReference type="InterPro" id="IPR029062">
    <property type="entry name" value="Class_I_gatase-like"/>
</dbReference>
<dbReference type="InterPro" id="IPR036480">
    <property type="entry name" value="CarbP_synth_ssu_N_sf"/>
</dbReference>
<dbReference type="SUPFAM" id="SSF52317">
    <property type="entry name" value="Class I glutamine amidotransferase-like"/>
    <property type="match status" value="1"/>
</dbReference>
<dbReference type="EC" id="6.3.5.5" evidence="11"/>
<evidence type="ECO:0000256" key="8">
    <source>
        <dbReference type="ARBA" id="ARBA00022975"/>
    </source>
</evidence>
<dbReference type="SMART" id="SM01097">
    <property type="entry name" value="CPSase_sm_chain"/>
    <property type="match status" value="1"/>
</dbReference>
<dbReference type="InterPro" id="IPR002474">
    <property type="entry name" value="CarbamoylP_synth_ssu_N"/>
</dbReference>
<feature type="binding site" evidence="11">
    <location>
        <position position="50"/>
    </location>
    <ligand>
        <name>L-glutamine</name>
        <dbReference type="ChEBI" id="CHEBI:58359"/>
    </ligand>
</feature>
<keyword evidence="8 11" id="KW-0665">Pyrimidine biosynthesis</keyword>
<feature type="binding site" evidence="11">
    <location>
        <position position="228"/>
    </location>
    <ligand>
        <name>L-glutamine</name>
        <dbReference type="ChEBI" id="CHEBI:58359"/>
    </ligand>
</feature>
<evidence type="ECO:0000256" key="10">
    <source>
        <dbReference type="ARBA" id="ARBA00049285"/>
    </source>
</evidence>
<dbReference type="InterPro" id="IPR006274">
    <property type="entry name" value="CarbamoylP_synth_ssu"/>
</dbReference>
<evidence type="ECO:0000256" key="6">
    <source>
        <dbReference type="ARBA" id="ARBA00022840"/>
    </source>
</evidence>
<evidence type="ECO:0000256" key="9">
    <source>
        <dbReference type="ARBA" id="ARBA00048816"/>
    </source>
</evidence>
<feature type="active site" evidence="11">
    <location>
        <position position="339"/>
    </location>
</feature>
<feature type="binding site" evidence="11">
    <location>
        <position position="299"/>
    </location>
    <ligand>
        <name>L-glutamine</name>
        <dbReference type="ChEBI" id="CHEBI:58359"/>
    </ligand>
</feature>
<dbReference type="PANTHER" id="PTHR43418:SF7">
    <property type="entry name" value="CARBAMOYL-PHOSPHATE SYNTHASE SMALL CHAIN"/>
    <property type="match status" value="1"/>
</dbReference>
<reference evidence="13" key="1">
    <citation type="submission" date="2020-10" db="EMBL/GenBank/DDBJ databases">
        <authorList>
            <person name="Gilroy R."/>
        </authorList>
    </citation>
    <scope>NUCLEOTIDE SEQUENCE</scope>
    <source>
        <strain evidence="13">4509</strain>
    </source>
</reference>
<accession>A0A9D1IQW4</accession>
<dbReference type="EMBL" id="DVMX01000130">
    <property type="protein sequence ID" value="HIU42215.1"/>
    <property type="molecule type" value="Genomic_DNA"/>
</dbReference>
<comment type="catalytic activity">
    <reaction evidence="9 11">
        <text>hydrogencarbonate + L-glutamine + 2 ATP + H2O = carbamoyl phosphate + L-glutamate + 2 ADP + phosphate + 2 H(+)</text>
        <dbReference type="Rhea" id="RHEA:18633"/>
        <dbReference type="ChEBI" id="CHEBI:15377"/>
        <dbReference type="ChEBI" id="CHEBI:15378"/>
        <dbReference type="ChEBI" id="CHEBI:17544"/>
        <dbReference type="ChEBI" id="CHEBI:29985"/>
        <dbReference type="ChEBI" id="CHEBI:30616"/>
        <dbReference type="ChEBI" id="CHEBI:43474"/>
        <dbReference type="ChEBI" id="CHEBI:58228"/>
        <dbReference type="ChEBI" id="CHEBI:58359"/>
        <dbReference type="ChEBI" id="CHEBI:456216"/>
        <dbReference type="EC" id="6.3.5.5"/>
    </reaction>
</comment>
<evidence type="ECO:0000256" key="2">
    <source>
        <dbReference type="ARBA" id="ARBA00005077"/>
    </source>
</evidence>
<evidence type="ECO:0000256" key="7">
    <source>
        <dbReference type="ARBA" id="ARBA00022962"/>
    </source>
</evidence>
<dbReference type="Proteomes" id="UP000824082">
    <property type="component" value="Unassembled WGS sequence"/>
</dbReference>
<dbReference type="Pfam" id="PF00988">
    <property type="entry name" value="CPSase_sm_chain"/>
    <property type="match status" value="1"/>
</dbReference>
<dbReference type="Pfam" id="PF00117">
    <property type="entry name" value="GATase"/>
    <property type="match status" value="1"/>
</dbReference>
<dbReference type="InterPro" id="IPR035686">
    <property type="entry name" value="CPSase_GATase1"/>
</dbReference>
<dbReference type="GO" id="GO:0006526">
    <property type="term" value="P:L-arginine biosynthetic process"/>
    <property type="evidence" value="ECO:0007669"/>
    <property type="project" value="UniProtKB-UniRule"/>
</dbReference>
<dbReference type="PRINTS" id="PR00097">
    <property type="entry name" value="ANTSNTHASEII"/>
</dbReference>
<gene>
    <name evidence="11" type="primary">carA</name>
    <name evidence="13" type="ORF">IAD19_06645</name>
</gene>
<proteinExistence type="inferred from homology"/>
<evidence type="ECO:0000256" key="1">
    <source>
        <dbReference type="ARBA" id="ARBA00004812"/>
    </source>
</evidence>
<feature type="active site" evidence="11">
    <location>
        <position position="341"/>
    </location>
</feature>
<dbReference type="GO" id="GO:0044205">
    <property type="term" value="P:'de novo' UMP biosynthetic process"/>
    <property type="evidence" value="ECO:0007669"/>
    <property type="project" value="UniProtKB-UniRule"/>
</dbReference>
<feature type="active site" description="Nucleophile" evidence="11">
    <location>
        <position position="254"/>
    </location>
</feature>
<organism evidence="13 14">
    <name type="scientific">Candidatus Egerieicola faecale</name>
    <dbReference type="NCBI Taxonomy" id="2840774"/>
    <lineage>
        <taxon>Bacteria</taxon>
        <taxon>Bacillati</taxon>
        <taxon>Bacillota</taxon>
        <taxon>Clostridia</taxon>
        <taxon>Eubacteriales</taxon>
        <taxon>Oscillospiraceae</taxon>
        <taxon>Oscillospiraceae incertae sedis</taxon>
        <taxon>Candidatus Egerieicola</taxon>
    </lineage>
</organism>
<dbReference type="GO" id="GO:0004088">
    <property type="term" value="F:carbamoyl-phosphate synthase (glutamine-hydrolyzing) activity"/>
    <property type="evidence" value="ECO:0007669"/>
    <property type="project" value="UniProtKB-UniRule"/>
</dbReference>
<keyword evidence="4 11" id="KW-0436">Ligase</keyword>
<evidence type="ECO:0000313" key="14">
    <source>
        <dbReference type="Proteomes" id="UP000824082"/>
    </source>
</evidence>
<comment type="caution">
    <text evidence="13">The sequence shown here is derived from an EMBL/GenBank/DDBJ whole genome shotgun (WGS) entry which is preliminary data.</text>
</comment>
<dbReference type="HAMAP" id="MF_01209">
    <property type="entry name" value="CPSase_S_chain"/>
    <property type="match status" value="1"/>
</dbReference>
<comment type="pathway">
    <text evidence="1 11">Pyrimidine metabolism; UMP biosynthesis via de novo pathway; (S)-dihydroorotate from bicarbonate: step 1/3.</text>
</comment>
<name>A0A9D1IQW4_9FIRM</name>
<comment type="pathway">
    <text evidence="2 11">Amino-acid biosynthesis; L-arginine biosynthesis; carbamoyl phosphate from bicarbonate: step 1/1.</text>
</comment>
<keyword evidence="11" id="KW-0055">Arginine biosynthesis</keyword>
<evidence type="ECO:0000256" key="4">
    <source>
        <dbReference type="ARBA" id="ARBA00022598"/>
    </source>
</evidence>
<keyword evidence="7 11" id="KW-0315">Glutamine amidotransferase</keyword>
<dbReference type="Gene3D" id="3.50.30.20">
    <property type="entry name" value="Carbamoyl-phosphate synthase small subunit, N-terminal domain"/>
    <property type="match status" value="1"/>
</dbReference>
<dbReference type="NCBIfam" id="TIGR01368">
    <property type="entry name" value="CPSaseIIsmall"/>
    <property type="match status" value="1"/>
</dbReference>
<dbReference type="PROSITE" id="PS51273">
    <property type="entry name" value="GATASE_TYPE_1"/>
    <property type="match status" value="1"/>
</dbReference>
<evidence type="ECO:0000259" key="12">
    <source>
        <dbReference type="SMART" id="SM01097"/>
    </source>
</evidence>
<reference evidence="13" key="2">
    <citation type="journal article" date="2021" name="PeerJ">
        <title>Extensive microbial diversity within the chicken gut microbiome revealed by metagenomics and culture.</title>
        <authorList>
            <person name="Gilroy R."/>
            <person name="Ravi A."/>
            <person name="Getino M."/>
            <person name="Pursley I."/>
            <person name="Horton D.L."/>
            <person name="Alikhan N.F."/>
            <person name="Baker D."/>
            <person name="Gharbi K."/>
            <person name="Hall N."/>
            <person name="Watson M."/>
            <person name="Adriaenssens E.M."/>
            <person name="Foster-Nyarko E."/>
            <person name="Jarju S."/>
            <person name="Secka A."/>
            <person name="Antonio M."/>
            <person name="Oren A."/>
            <person name="Chaudhuri R.R."/>
            <person name="La Ragione R."/>
            <person name="Hildebrand F."/>
            <person name="Pallen M.J."/>
        </authorList>
    </citation>
    <scope>NUCLEOTIDE SEQUENCE</scope>
    <source>
        <strain evidence="13">4509</strain>
    </source>
</reference>
<feature type="binding site" evidence="11">
    <location>
        <position position="298"/>
    </location>
    <ligand>
        <name>L-glutamine</name>
        <dbReference type="ChEBI" id="CHEBI:58359"/>
    </ligand>
</feature>
<feature type="binding site" evidence="11">
    <location>
        <position position="255"/>
    </location>
    <ligand>
        <name>L-glutamine</name>
        <dbReference type="ChEBI" id="CHEBI:58359"/>
    </ligand>
</feature>
<dbReference type="GO" id="GO:0006207">
    <property type="term" value="P:'de novo' pyrimidine nucleobase biosynthetic process"/>
    <property type="evidence" value="ECO:0007669"/>
    <property type="project" value="InterPro"/>
</dbReference>
<feature type="binding site" evidence="11">
    <location>
        <position position="226"/>
    </location>
    <ligand>
        <name>L-glutamine</name>
        <dbReference type="ChEBI" id="CHEBI:58359"/>
    </ligand>
</feature>
<keyword evidence="5 11" id="KW-0547">Nucleotide-binding</keyword>
<keyword evidence="6 11" id="KW-0067">ATP-binding</keyword>
<comment type="similarity">
    <text evidence="3 11">Belongs to the CarA family.</text>
</comment>
<evidence type="ECO:0000256" key="11">
    <source>
        <dbReference type="HAMAP-Rule" id="MF_01209"/>
    </source>
</evidence>
<dbReference type="PANTHER" id="PTHR43418">
    <property type="entry name" value="MULTIFUNCTIONAL TRYPTOPHAN BIOSYNTHESIS PROTEIN-RELATED"/>
    <property type="match status" value="1"/>
</dbReference>
<dbReference type="Gene3D" id="3.40.50.880">
    <property type="match status" value="1"/>
</dbReference>
<comment type="function">
    <text evidence="11">Small subunit of the glutamine-dependent carbamoyl phosphate synthetase (CPSase). CPSase catalyzes the formation of carbamoyl phosphate from the ammonia moiety of glutamine, carbonate, and phosphate donated by ATP, constituting the first step of 2 biosynthetic pathways, one leading to arginine and/or urea and the other to pyrimidine nucleotides. The small subunit (glutamine amidotransferase) binds and cleaves glutamine to supply the large subunit with the substrate ammonia.</text>
</comment>
<dbReference type="SUPFAM" id="SSF52021">
    <property type="entry name" value="Carbamoyl phosphate synthetase, small subunit N-terminal domain"/>
    <property type="match status" value="1"/>
</dbReference>
<feature type="domain" description="Carbamoyl-phosphate synthase small subunit N-terminal" evidence="12">
    <location>
        <begin position="6"/>
        <end position="136"/>
    </location>
</feature>
<dbReference type="CDD" id="cd01744">
    <property type="entry name" value="GATase1_CPSase"/>
    <property type="match status" value="1"/>
</dbReference>
<dbReference type="FunFam" id="3.50.30.20:FF:000001">
    <property type="entry name" value="Carbamoyl-phosphate synthase small chain"/>
    <property type="match status" value="1"/>
</dbReference>
<feature type="region of interest" description="CPSase" evidence="11">
    <location>
        <begin position="1"/>
        <end position="177"/>
    </location>
</feature>
<dbReference type="AlphaFoldDB" id="A0A9D1IQW4"/>
<keyword evidence="11" id="KW-0028">Amino-acid biosynthesis</keyword>
<evidence type="ECO:0000313" key="13">
    <source>
        <dbReference type="EMBL" id="HIU42215.1"/>
    </source>
</evidence>
<dbReference type="GO" id="GO:0006541">
    <property type="term" value="P:glutamine metabolic process"/>
    <property type="evidence" value="ECO:0007669"/>
    <property type="project" value="InterPro"/>
</dbReference>
<dbReference type="PRINTS" id="PR00099">
    <property type="entry name" value="CPSGATASE"/>
</dbReference>
<comment type="subunit">
    <text evidence="11">Composed of two chains; the small (or glutamine) chain promotes the hydrolysis of glutamine to ammonia, which is used by the large (or ammonia) chain to synthesize carbamoyl phosphate. Tetramer of heterodimers (alpha,beta)4.</text>
</comment>
<evidence type="ECO:0000256" key="5">
    <source>
        <dbReference type="ARBA" id="ARBA00022741"/>
    </source>
</evidence>
<feature type="binding site" evidence="11">
    <location>
        <position position="296"/>
    </location>
    <ligand>
        <name>L-glutamine</name>
        <dbReference type="ChEBI" id="CHEBI:58359"/>
    </ligand>
</feature>
<sequence>MLQNQKKAWLVLANGTVLEGKSMGCTGTVVGEIVFATGMTGYQETLTDPSYYGQIVIQTFPLVGNYGINSMDGESQHCWLKGYIVREWCEVPSNFRCEETLDVFLKQQQVIGLYDVDTRHLTKIIRETGVMNGAITTDENYVKEALLEQIHAFSVKDAVKSVTCPQPEEFPSLEHTRKVVLFDFGYKFNIRRELVKRGCDVTVVPAYTTAEQVKELNPDGIMLSNGPGDPSENVEIVENLKEIMKLNIPIFGICLGHQLMALANGAKTEKLKYGHRGANQPVIDLDLDRTFVTSQNHGYAVISDSLPKEVGYVSHKNANDSSCEGVRYTHIPAFTVQFHPEACGGPQDTAYLFDEFIALMDKKEG</sequence>
<dbReference type="InterPro" id="IPR050472">
    <property type="entry name" value="Anth_synth/Amidotransfase"/>
</dbReference>
<protein>
    <recommendedName>
        <fullName evidence="11">Carbamoyl phosphate synthase small chain</fullName>
        <ecNumber evidence="11">6.3.5.5</ecNumber>
    </recommendedName>
    <alternativeName>
        <fullName evidence="11">Carbamoyl phosphate synthetase glutamine chain</fullName>
    </alternativeName>
</protein>